<evidence type="ECO:0000256" key="1">
    <source>
        <dbReference type="ARBA" id="ARBA00001561"/>
    </source>
</evidence>
<feature type="signal peptide" evidence="5">
    <location>
        <begin position="1"/>
        <end position="31"/>
    </location>
</feature>
<feature type="region of interest" description="Disordered" evidence="4">
    <location>
        <begin position="178"/>
        <end position="200"/>
    </location>
</feature>
<comment type="catalytic activity">
    <reaction evidence="1">
        <text>Hydrolyzes the link between N-acetylmuramoyl residues and L-amino acid residues in certain cell-wall glycopeptides.</text>
        <dbReference type="EC" id="3.5.1.28"/>
    </reaction>
</comment>
<evidence type="ECO:0000256" key="4">
    <source>
        <dbReference type="SAM" id="MobiDB-lite"/>
    </source>
</evidence>
<reference evidence="7 8" key="1">
    <citation type="journal article" date="2020" name="Arch. Microbiol.">
        <title>Bradyrhizobium campsiandrae sp. nov., a nitrogen-fixing bacterial strain isolated from a native leguminous tree from the Amazon adapted to flooded conditions.</title>
        <authorList>
            <person name="Cabral Michel D."/>
            <person name="Martins da Costa E."/>
            <person name="Azarias Guimaraes A."/>
            <person name="Soares de Carvalho T."/>
            <person name="Santos de Castro Caputo P."/>
            <person name="Willems A."/>
            <person name="de Souza Moreira F.M."/>
        </authorList>
    </citation>
    <scope>NUCLEOTIDE SEQUENCE [LARGE SCALE GENOMIC DNA]</scope>
    <source>
        <strain evidence="8">INPA 384B</strain>
    </source>
</reference>
<dbReference type="PANTHER" id="PTHR30404:SF0">
    <property type="entry name" value="N-ACETYLMURAMOYL-L-ALANINE AMIDASE AMIC"/>
    <property type="match status" value="1"/>
</dbReference>
<proteinExistence type="predicted"/>
<dbReference type="RefSeq" id="WP_188095817.1">
    <property type="nucleotide sequence ID" value="NZ_JAANIH010000002.1"/>
</dbReference>
<dbReference type="EC" id="3.5.1.28" evidence="2"/>
<name>A0ABR7U6C2_9BRAD</name>
<sequence>MASRANQRVLLGCALLCAAALPCADSSRLSAAESPSQLSVAAANFPVATAARLAGDSKQTRFILDLDQTVSFRATTLADPYRVVVDVPQVNFQLAPGTGAGRGLVKAFRYGLVMPGGSRIVFDLAGPAKITNSYVLEAANGQPARLVLELEEVDRAAFVQTPPPDNRPELRPTIAAVPPASVPAAPDPAPQKPGTASDGRPVVVIDPGHGGIDNGTQSSGESEKNLVLAFGLALRDRLEKSGKYRVVMTRDDDTFIPLNDRPKVARNLKAALFVSIHADALPKAEGDAQGATIYTLSDKASDAEAQRLADAENRADAIAGFNLAEEPTDVADILIDLTQRETRTFSNRFAHLLMGEMKSTVRMHKHPLKSAGFRVLKAPDVPSVLVEIGYVSNKGDLEHLVSEGWRSKAVSSMAQAIDTFLAKRMATAGAGN</sequence>
<accession>A0ABR7U6C2</accession>
<keyword evidence="5" id="KW-0732">Signal</keyword>
<comment type="caution">
    <text evidence="7">The sequence shown here is derived from an EMBL/GenBank/DDBJ whole genome shotgun (WGS) entry which is preliminary data.</text>
</comment>
<keyword evidence="3" id="KW-0378">Hydrolase</keyword>
<dbReference type="SMART" id="SM00646">
    <property type="entry name" value="Ami_3"/>
    <property type="match status" value="1"/>
</dbReference>
<dbReference type="InterPro" id="IPR050695">
    <property type="entry name" value="N-acetylmuramoyl_amidase_3"/>
</dbReference>
<dbReference type="InterPro" id="IPR002508">
    <property type="entry name" value="MurNAc-LAA_cat"/>
</dbReference>
<feature type="domain" description="MurNAc-LAA" evidence="6">
    <location>
        <begin position="262"/>
        <end position="418"/>
    </location>
</feature>
<dbReference type="Pfam" id="PF11741">
    <property type="entry name" value="AMIN"/>
    <property type="match status" value="1"/>
</dbReference>
<protein>
    <recommendedName>
        <fullName evidence="2">N-acetylmuramoyl-L-alanine amidase</fullName>
        <ecNumber evidence="2">3.5.1.28</ecNumber>
    </recommendedName>
</protein>
<dbReference type="Pfam" id="PF01520">
    <property type="entry name" value="Amidase_3"/>
    <property type="match status" value="1"/>
</dbReference>
<dbReference type="Proteomes" id="UP000639516">
    <property type="component" value="Unassembled WGS sequence"/>
</dbReference>
<organism evidence="7 8">
    <name type="scientific">Bradyrhizobium campsiandrae</name>
    <dbReference type="NCBI Taxonomy" id="1729892"/>
    <lineage>
        <taxon>Bacteria</taxon>
        <taxon>Pseudomonadati</taxon>
        <taxon>Pseudomonadota</taxon>
        <taxon>Alphaproteobacteria</taxon>
        <taxon>Hyphomicrobiales</taxon>
        <taxon>Nitrobacteraceae</taxon>
        <taxon>Bradyrhizobium</taxon>
    </lineage>
</organism>
<keyword evidence="8" id="KW-1185">Reference proteome</keyword>
<dbReference type="CDD" id="cd02696">
    <property type="entry name" value="MurNAc-LAA"/>
    <property type="match status" value="1"/>
</dbReference>
<evidence type="ECO:0000256" key="3">
    <source>
        <dbReference type="ARBA" id="ARBA00022801"/>
    </source>
</evidence>
<evidence type="ECO:0000313" key="7">
    <source>
        <dbReference type="EMBL" id="MBC9979568.1"/>
    </source>
</evidence>
<evidence type="ECO:0000259" key="6">
    <source>
        <dbReference type="SMART" id="SM00646"/>
    </source>
</evidence>
<evidence type="ECO:0000256" key="5">
    <source>
        <dbReference type="SAM" id="SignalP"/>
    </source>
</evidence>
<gene>
    <name evidence="7" type="ORF">HA482_15315</name>
</gene>
<dbReference type="SUPFAM" id="SSF53187">
    <property type="entry name" value="Zn-dependent exopeptidases"/>
    <property type="match status" value="1"/>
</dbReference>
<dbReference type="Gene3D" id="3.40.630.40">
    <property type="entry name" value="Zn-dependent exopeptidases"/>
    <property type="match status" value="1"/>
</dbReference>
<dbReference type="PANTHER" id="PTHR30404">
    <property type="entry name" value="N-ACETYLMURAMOYL-L-ALANINE AMIDASE"/>
    <property type="match status" value="1"/>
</dbReference>
<dbReference type="Gene3D" id="2.60.40.3500">
    <property type="match status" value="1"/>
</dbReference>
<dbReference type="EMBL" id="JAATTO010000019">
    <property type="protein sequence ID" value="MBC9979568.1"/>
    <property type="molecule type" value="Genomic_DNA"/>
</dbReference>
<feature type="chain" id="PRO_5045990314" description="N-acetylmuramoyl-L-alanine amidase" evidence="5">
    <location>
        <begin position="32"/>
        <end position="432"/>
    </location>
</feature>
<evidence type="ECO:0000313" key="8">
    <source>
        <dbReference type="Proteomes" id="UP000639516"/>
    </source>
</evidence>
<evidence type="ECO:0000256" key="2">
    <source>
        <dbReference type="ARBA" id="ARBA00011901"/>
    </source>
</evidence>
<dbReference type="InterPro" id="IPR021731">
    <property type="entry name" value="AMIN_dom"/>
</dbReference>